<protein>
    <recommendedName>
        <fullName evidence="2">N-acetylmuramoyl-L-alanine amidase</fullName>
        <ecNumber evidence="2">3.5.1.28</ecNumber>
    </recommendedName>
</protein>
<dbReference type="PANTHER" id="PTHR30417">
    <property type="entry name" value="N-ACETYLMURAMOYL-L-ALANINE AMIDASE AMID"/>
    <property type="match status" value="1"/>
</dbReference>
<evidence type="ECO:0000259" key="8">
    <source>
        <dbReference type="SMART" id="SM00644"/>
    </source>
</evidence>
<evidence type="ECO:0000256" key="2">
    <source>
        <dbReference type="ARBA" id="ARBA00011901"/>
    </source>
</evidence>
<evidence type="ECO:0000256" key="7">
    <source>
        <dbReference type="SAM" id="MobiDB-lite"/>
    </source>
</evidence>
<organism evidence="9 10">
    <name type="scientific">Gordonia phage Dorito</name>
    <dbReference type="NCBI Taxonomy" id="2499023"/>
    <lineage>
        <taxon>Viruses</taxon>
        <taxon>Duplodnaviria</taxon>
        <taxon>Heunggongvirae</taxon>
        <taxon>Uroviricota</taxon>
        <taxon>Caudoviricetes</taxon>
        <taxon>Beenievirus</taxon>
        <taxon>Beenievirus dorito</taxon>
    </lineage>
</organism>
<dbReference type="GO" id="GO:0009253">
    <property type="term" value="P:peptidoglycan catabolic process"/>
    <property type="evidence" value="ECO:0007669"/>
    <property type="project" value="InterPro"/>
</dbReference>
<evidence type="ECO:0000256" key="3">
    <source>
        <dbReference type="ARBA" id="ARBA00022529"/>
    </source>
</evidence>
<sequence length="391" mass="42189">MVTRRRQQHLDPLSLPPKSPQKGAIMADPVWLPDVLRAEGVKCEIYPGAFERGHGYFGVIWGPFMHHTGSFGEVPRGIAQHPSLGLASQLHLAANGVATLCGVGVAWHAGTGSWPGIPTNNGNQTTIGIEAAHNGTASWSEAQYGSYLRIVRAINKKLGNPWNKVVAHKEYGAIQGKWDPGNLDMKLFRQRLLQAPDKPLVVINMIELEAKENPWVGVRKAKPGAEGETKVGPDGKGRMVAYDNAHIYFHPATGAHAIPHGGLFEAYSSRRWERGELGYPVRDFTKLAEGAVMAFQGGVLYRKDGHDHHVVKGVIGQRWALEGYEKGPLGWPTSDEAPNGTGGKYQTFEHGVLEWDPSGAVKKIGAAATDLTIVNAAGIPQAVEAVDIVAA</sequence>
<keyword evidence="10" id="KW-1185">Reference proteome</keyword>
<dbReference type="GO" id="GO:0008745">
    <property type="term" value="F:N-acetylmuramoyl-L-alanine amidase activity"/>
    <property type="evidence" value="ECO:0007669"/>
    <property type="project" value="UniProtKB-EC"/>
</dbReference>
<keyword evidence="6" id="KW-0961">Cell wall biogenesis/degradation</keyword>
<dbReference type="SMART" id="SM00644">
    <property type="entry name" value="Ami_2"/>
    <property type="match status" value="1"/>
</dbReference>
<dbReference type="GO" id="GO:0071555">
    <property type="term" value="P:cell wall organization"/>
    <property type="evidence" value="ECO:0007669"/>
    <property type="project" value="UniProtKB-KW"/>
</dbReference>
<gene>
    <name evidence="9" type="primary">20</name>
    <name evidence="9" type="ORF">PBI_DORITO_20</name>
</gene>
<dbReference type="SUPFAM" id="SSF55846">
    <property type="entry name" value="N-acetylmuramoyl-L-alanine amidase-like"/>
    <property type="match status" value="1"/>
</dbReference>
<dbReference type="PANTHER" id="PTHR30417:SF1">
    <property type="entry name" value="N-ACETYLMURAMOYL-L-ALANINE AMIDASE AMID"/>
    <property type="match status" value="1"/>
</dbReference>
<dbReference type="GO" id="GO:0001897">
    <property type="term" value="P:symbiont-mediated cytolysis of host cell"/>
    <property type="evidence" value="ECO:0007669"/>
    <property type="project" value="UniProtKB-ARBA"/>
</dbReference>
<keyword evidence="3" id="KW-0929">Antimicrobial</keyword>
<dbReference type="InterPro" id="IPR036505">
    <property type="entry name" value="Amidase/PGRP_sf"/>
</dbReference>
<dbReference type="RefSeq" id="YP_010654267.1">
    <property type="nucleotide sequence ID" value="NC_070809.1"/>
</dbReference>
<evidence type="ECO:0000256" key="5">
    <source>
        <dbReference type="ARBA" id="ARBA00022801"/>
    </source>
</evidence>
<accession>A0A3S9UAG8</accession>
<dbReference type="Gene3D" id="3.40.80.10">
    <property type="entry name" value="Peptidoglycan recognition protein-like"/>
    <property type="match status" value="1"/>
</dbReference>
<dbReference type="Pfam" id="PF01510">
    <property type="entry name" value="Amidase_2"/>
    <property type="match status" value="1"/>
</dbReference>
<dbReference type="InterPro" id="IPR002502">
    <property type="entry name" value="Amidase_domain"/>
</dbReference>
<dbReference type="InterPro" id="IPR051206">
    <property type="entry name" value="NAMLAA_amidase_2"/>
</dbReference>
<proteinExistence type="predicted"/>
<evidence type="ECO:0000256" key="6">
    <source>
        <dbReference type="ARBA" id="ARBA00023316"/>
    </source>
</evidence>
<feature type="domain" description="N-acetylmuramoyl-L-alanine amidase" evidence="8">
    <location>
        <begin position="48"/>
        <end position="181"/>
    </location>
</feature>
<dbReference type="EMBL" id="MK279848">
    <property type="protein sequence ID" value="AZS07290.1"/>
    <property type="molecule type" value="Genomic_DNA"/>
</dbReference>
<dbReference type="GeneID" id="77930113"/>
<name>A0A3S9UAG8_9CAUD</name>
<keyword evidence="4" id="KW-0081">Bacteriolytic enzyme</keyword>
<keyword evidence="5" id="KW-0378">Hydrolase</keyword>
<dbReference type="KEGG" id="vg:77930113"/>
<dbReference type="GO" id="GO:0009254">
    <property type="term" value="P:peptidoglycan turnover"/>
    <property type="evidence" value="ECO:0007669"/>
    <property type="project" value="TreeGrafter"/>
</dbReference>
<evidence type="ECO:0000313" key="9">
    <source>
        <dbReference type="EMBL" id="AZS07290.1"/>
    </source>
</evidence>
<reference evidence="9 10" key="1">
    <citation type="submission" date="2018-12" db="EMBL/GenBank/DDBJ databases">
        <authorList>
            <person name="Divens A.M."/>
            <person name="Stoner T.H."/>
            <person name="Garlena R.A."/>
            <person name="Russell D.A."/>
            <person name="Pope W.H."/>
            <person name="Jacobs-Sera D."/>
            <person name="Hatfull G.F."/>
        </authorList>
    </citation>
    <scope>NUCLEOTIDE SEQUENCE [LARGE SCALE GENOMIC DNA]</scope>
</reference>
<comment type="catalytic activity">
    <reaction evidence="1">
        <text>Hydrolyzes the link between N-acetylmuramoyl residues and L-amino acid residues in certain cell-wall glycopeptides.</text>
        <dbReference type="EC" id="3.5.1.28"/>
    </reaction>
</comment>
<evidence type="ECO:0000256" key="1">
    <source>
        <dbReference type="ARBA" id="ARBA00001561"/>
    </source>
</evidence>
<dbReference type="Proteomes" id="UP000288422">
    <property type="component" value="Segment"/>
</dbReference>
<evidence type="ECO:0000313" key="10">
    <source>
        <dbReference type="Proteomes" id="UP000288422"/>
    </source>
</evidence>
<dbReference type="EC" id="3.5.1.28" evidence="2"/>
<feature type="region of interest" description="Disordered" evidence="7">
    <location>
        <begin position="1"/>
        <end position="21"/>
    </location>
</feature>
<evidence type="ECO:0000256" key="4">
    <source>
        <dbReference type="ARBA" id="ARBA00022638"/>
    </source>
</evidence>
<dbReference type="InterPro" id="IPR013207">
    <property type="entry name" value="LGFP"/>
</dbReference>
<dbReference type="GO" id="GO:0042742">
    <property type="term" value="P:defense response to bacterium"/>
    <property type="evidence" value="ECO:0007669"/>
    <property type="project" value="UniProtKB-KW"/>
</dbReference>
<dbReference type="Pfam" id="PF08310">
    <property type="entry name" value="LGFP"/>
    <property type="match status" value="3"/>
</dbReference>